<feature type="compositionally biased region" description="Low complexity" evidence="1">
    <location>
        <begin position="223"/>
        <end position="233"/>
    </location>
</feature>
<feature type="compositionally biased region" description="Basic residues" evidence="1">
    <location>
        <begin position="212"/>
        <end position="222"/>
    </location>
</feature>
<reference evidence="2 3" key="1">
    <citation type="submission" date="2018-02" db="EMBL/GenBank/DDBJ databases">
        <title>Draft genome sequences of Elsinoe sp., causing black scab on jojoba.</title>
        <authorList>
            <person name="Stodart B."/>
            <person name="Jeffress S."/>
            <person name="Ash G."/>
            <person name="Arun Chinnappa K."/>
        </authorList>
    </citation>
    <scope>NUCLEOTIDE SEQUENCE [LARGE SCALE GENOMIC DNA]</scope>
    <source>
        <strain evidence="2 3">Hillstone_2</strain>
    </source>
</reference>
<sequence>MTLPAYSVVPRENEGVLGVEGERAGMDTVVEYPEADEEEEERRDAEMESLYQIRLARRREAEARQERRRLRREARERGDFETLANLRHESRRAAREREQNGSEALILEHELRPRSRRVSAVSYGDLGVARHDGSRVRAGSFESDQPLLDASGAFGMSGPIRPWVSRESLGSHRRGSSSFTNVSMTSYGSDDNSAWSDADSDADNNTLQGSRSRTRSRSRPRSSTRTLSRPGSTNALGAPSLAGSRANSRGRHLSLNTDLATAAHLPEADPPPYTSPVNQRRASAPLTMMIPQAPPPAARPVSEAPSLPAIERLPSIHITAGTPIDREPMRRPSFPNFSMRRDSWSPPDNGR</sequence>
<feature type="region of interest" description="Disordered" evidence="1">
    <location>
        <begin position="289"/>
        <end position="351"/>
    </location>
</feature>
<protein>
    <submittedName>
        <fullName evidence="2">Uncharacterized protein</fullName>
    </submittedName>
</protein>
<dbReference type="EMBL" id="PTQR01000082">
    <property type="protein sequence ID" value="TKX21121.1"/>
    <property type="molecule type" value="Genomic_DNA"/>
</dbReference>
<proteinExistence type="predicted"/>
<evidence type="ECO:0000313" key="3">
    <source>
        <dbReference type="Proteomes" id="UP000308133"/>
    </source>
</evidence>
<name>A0A4U7AWH0_9PEZI</name>
<feature type="compositionally biased region" description="Low complexity" evidence="1">
    <location>
        <begin position="189"/>
        <end position="211"/>
    </location>
</feature>
<evidence type="ECO:0000313" key="2">
    <source>
        <dbReference type="EMBL" id="TKX21121.1"/>
    </source>
</evidence>
<dbReference type="AlphaFoldDB" id="A0A4U7AWH0"/>
<accession>A0A4U7AWH0</accession>
<evidence type="ECO:0000256" key="1">
    <source>
        <dbReference type="SAM" id="MobiDB-lite"/>
    </source>
</evidence>
<gene>
    <name evidence="2" type="ORF">C1H76_6662</name>
</gene>
<feature type="region of interest" description="Disordered" evidence="1">
    <location>
        <begin position="187"/>
        <end position="250"/>
    </location>
</feature>
<organism evidence="2 3">
    <name type="scientific">Elsinoe australis</name>
    <dbReference type="NCBI Taxonomy" id="40998"/>
    <lineage>
        <taxon>Eukaryota</taxon>
        <taxon>Fungi</taxon>
        <taxon>Dikarya</taxon>
        <taxon>Ascomycota</taxon>
        <taxon>Pezizomycotina</taxon>
        <taxon>Dothideomycetes</taxon>
        <taxon>Dothideomycetidae</taxon>
        <taxon>Myriangiales</taxon>
        <taxon>Elsinoaceae</taxon>
        <taxon>Elsinoe</taxon>
    </lineage>
</organism>
<comment type="caution">
    <text evidence="2">The sequence shown here is derived from an EMBL/GenBank/DDBJ whole genome shotgun (WGS) entry which is preliminary data.</text>
</comment>
<dbReference type="Proteomes" id="UP000308133">
    <property type="component" value="Unassembled WGS sequence"/>
</dbReference>